<organism evidence="1 2">
    <name type="scientific">Protopolystoma xenopodis</name>
    <dbReference type="NCBI Taxonomy" id="117903"/>
    <lineage>
        <taxon>Eukaryota</taxon>
        <taxon>Metazoa</taxon>
        <taxon>Spiralia</taxon>
        <taxon>Lophotrochozoa</taxon>
        <taxon>Platyhelminthes</taxon>
        <taxon>Monogenea</taxon>
        <taxon>Polyopisthocotylea</taxon>
        <taxon>Polystomatidea</taxon>
        <taxon>Polystomatidae</taxon>
        <taxon>Protopolystoma</taxon>
    </lineage>
</organism>
<protein>
    <submittedName>
        <fullName evidence="1">Uncharacterized protein</fullName>
    </submittedName>
</protein>
<evidence type="ECO:0000313" key="2">
    <source>
        <dbReference type="Proteomes" id="UP000784294"/>
    </source>
</evidence>
<comment type="caution">
    <text evidence="1">The sequence shown here is derived from an EMBL/GenBank/DDBJ whole genome shotgun (WGS) entry which is preliminary data.</text>
</comment>
<keyword evidence="2" id="KW-1185">Reference proteome</keyword>
<evidence type="ECO:0000313" key="1">
    <source>
        <dbReference type="EMBL" id="VEL42157.1"/>
    </source>
</evidence>
<accession>A0A448XQ64</accession>
<dbReference type="Proteomes" id="UP000784294">
    <property type="component" value="Unassembled WGS sequence"/>
</dbReference>
<gene>
    <name evidence="1" type="ORF">PXEA_LOCUS35597</name>
</gene>
<dbReference type="AlphaFoldDB" id="A0A448XQ64"/>
<sequence>MRELNMPHMPLLVMRSPAIPIQRPTYAWRTRLSAMKLGPEMLVCPSGLIPLSPLYAKPLSSNLWSSFSFIFFSHAIH</sequence>
<reference evidence="1" key="1">
    <citation type="submission" date="2018-11" db="EMBL/GenBank/DDBJ databases">
        <authorList>
            <consortium name="Pathogen Informatics"/>
        </authorList>
    </citation>
    <scope>NUCLEOTIDE SEQUENCE</scope>
</reference>
<name>A0A448XQ64_9PLAT</name>
<dbReference type="EMBL" id="CAAALY010272857">
    <property type="protein sequence ID" value="VEL42157.1"/>
    <property type="molecule type" value="Genomic_DNA"/>
</dbReference>
<proteinExistence type="predicted"/>